<dbReference type="RefSeq" id="WP_252916284.1">
    <property type="nucleotide sequence ID" value="NZ_JAAAML010000002.1"/>
</dbReference>
<keyword evidence="2" id="KW-1185">Reference proteome</keyword>
<proteinExistence type="predicted"/>
<comment type="caution">
    <text evidence="1">The sequence shown here is derived from an EMBL/GenBank/DDBJ whole genome shotgun (WGS) entry which is preliminary data.</text>
</comment>
<organism evidence="1 2">
    <name type="scientific">Hoeflea alexandrii</name>
    <dbReference type="NCBI Taxonomy" id="288436"/>
    <lineage>
        <taxon>Bacteria</taxon>
        <taxon>Pseudomonadati</taxon>
        <taxon>Pseudomonadota</taxon>
        <taxon>Alphaproteobacteria</taxon>
        <taxon>Hyphomicrobiales</taxon>
        <taxon>Rhizobiaceae</taxon>
        <taxon>Hoeflea</taxon>
    </lineage>
</organism>
<dbReference type="InterPro" id="IPR021254">
    <property type="entry name" value="DUF2806"/>
</dbReference>
<evidence type="ECO:0000313" key="1">
    <source>
        <dbReference type="EMBL" id="MCO6409435.1"/>
    </source>
</evidence>
<reference evidence="1 2" key="1">
    <citation type="submission" date="2020-01" db="EMBL/GenBank/DDBJ databases">
        <title>Genomes of bacteria type strains.</title>
        <authorList>
            <person name="Chen J."/>
            <person name="Zhu S."/>
            <person name="Yang J."/>
        </authorList>
    </citation>
    <scope>NUCLEOTIDE SEQUENCE [LARGE SCALE GENOMIC DNA]</scope>
    <source>
        <strain evidence="1 2">DSM 16655</strain>
    </source>
</reference>
<dbReference type="Pfam" id="PF10987">
    <property type="entry name" value="DUF2806"/>
    <property type="match status" value="1"/>
</dbReference>
<name>A0ABT1CTB2_9HYPH</name>
<dbReference type="EMBL" id="JAAAML010000002">
    <property type="protein sequence ID" value="MCO6409435.1"/>
    <property type="molecule type" value="Genomic_DNA"/>
</dbReference>
<accession>A0ABT1CTB2</accession>
<evidence type="ECO:0000313" key="2">
    <source>
        <dbReference type="Proteomes" id="UP001320715"/>
    </source>
</evidence>
<protein>
    <submittedName>
        <fullName evidence="1">DUF2806 domain-containing protein</fullName>
    </submittedName>
</protein>
<gene>
    <name evidence="1" type="ORF">GTW23_14725</name>
</gene>
<sequence>MSEDHLDNETSVSASLTETGIEAKARSRTISSLDRLCGSIIDVISAPVEGVANRRRAKTAGEVQIIEAVAEYGVEQLHLDPNFARRAVEKHYGKLFSAQENTDAVAREALEHLRIDPPTEQESREGSDELSEAFLDRLEFYARSASTDELRERWGRVLAAEIRKPGNFSAKVLRVVDELDAQTARIFEEICTHRLDDALPKVLVGELGFSVETSLTTAGLIIEPGFGQLRQFGSTTDNNGKELWFCGFDEMAVAIPATVELPRALDLDSSHAITRSEDHPAIPCYVLTDVGKAIASILPLDEADVAASLAK</sequence>
<dbReference type="Proteomes" id="UP001320715">
    <property type="component" value="Unassembled WGS sequence"/>
</dbReference>